<dbReference type="EC" id="2.4.2.2" evidence="3"/>
<organism evidence="3 4">
    <name type="scientific">Mycoplasmopsis edwardii</name>
    <dbReference type="NCBI Taxonomy" id="53558"/>
    <lineage>
        <taxon>Bacteria</taxon>
        <taxon>Bacillati</taxon>
        <taxon>Mycoplasmatota</taxon>
        <taxon>Mycoplasmoidales</taxon>
        <taxon>Metamycoplasmataceae</taxon>
        <taxon>Mycoplasmopsis</taxon>
    </lineage>
</organism>
<dbReference type="GO" id="GO:0016154">
    <property type="term" value="F:pyrimidine-nucleoside phosphorylase activity"/>
    <property type="evidence" value="ECO:0007669"/>
    <property type="project" value="UniProtKB-EC"/>
</dbReference>
<accession>A0A3B0QCW5</accession>
<keyword evidence="4" id="KW-1185">Reference proteome</keyword>
<proteinExistence type="predicted"/>
<dbReference type="Gene3D" id="3.90.1170.30">
    <property type="entry name" value="Pyrimidine nucleoside phosphorylase-like, C-terminal domain"/>
    <property type="match status" value="1"/>
</dbReference>
<dbReference type="Pfam" id="PF07831">
    <property type="entry name" value="PYNP_C"/>
    <property type="match status" value="1"/>
</dbReference>
<dbReference type="GO" id="GO:0006213">
    <property type="term" value="P:pyrimidine nucleoside metabolic process"/>
    <property type="evidence" value="ECO:0007669"/>
    <property type="project" value="InterPro"/>
</dbReference>
<sequence length="74" mass="8497">MKLGAGRQTKEDSLDFEAGITLNKKTNEYVKKGDVLFTLYSSNPINEELVKELEQAYKFNSKEVENKIIIDKLK</sequence>
<evidence type="ECO:0000313" key="4">
    <source>
        <dbReference type="Proteomes" id="UP000257559"/>
    </source>
</evidence>
<evidence type="ECO:0000313" key="3">
    <source>
        <dbReference type="EMBL" id="SYV97591.1"/>
    </source>
</evidence>
<dbReference type="InterPro" id="IPR036566">
    <property type="entry name" value="PYNP-like_C_sf"/>
</dbReference>
<dbReference type="Proteomes" id="UP000257559">
    <property type="component" value="Chromosome"/>
</dbReference>
<dbReference type="KEGG" id="medw:NCTC10132_00957"/>
<feature type="domain" description="Pyrimidine nucleoside phosphorylase C-terminal" evidence="2">
    <location>
        <begin position="1"/>
        <end position="60"/>
    </location>
</feature>
<evidence type="ECO:0000256" key="1">
    <source>
        <dbReference type="ARBA" id="ARBA00022679"/>
    </source>
</evidence>
<name>A0A3B0QCW5_9BACT</name>
<keyword evidence="3" id="KW-0328">Glycosyltransferase</keyword>
<dbReference type="InterPro" id="IPR013102">
    <property type="entry name" value="PYNP_C"/>
</dbReference>
<dbReference type="SUPFAM" id="SSF54680">
    <property type="entry name" value="Pyrimidine nucleoside phosphorylase C-terminal domain"/>
    <property type="match status" value="1"/>
</dbReference>
<dbReference type="EMBL" id="LS991951">
    <property type="protein sequence ID" value="SYV97591.1"/>
    <property type="molecule type" value="Genomic_DNA"/>
</dbReference>
<gene>
    <name evidence="3" type="primary">pdp_1</name>
    <name evidence="3" type="ORF">NCTC10132_00957</name>
</gene>
<dbReference type="SMART" id="SM00941">
    <property type="entry name" value="PYNP_C"/>
    <property type="match status" value="1"/>
</dbReference>
<reference evidence="4" key="1">
    <citation type="submission" date="2018-06" db="EMBL/GenBank/DDBJ databases">
        <authorList>
            <consortium name="Pathogen Informatics"/>
        </authorList>
    </citation>
    <scope>NUCLEOTIDE SEQUENCE [LARGE SCALE GENOMIC DNA]</scope>
    <source>
        <strain evidence="4">NCTC10132</strain>
    </source>
</reference>
<evidence type="ECO:0000259" key="2">
    <source>
        <dbReference type="SMART" id="SM00941"/>
    </source>
</evidence>
<protein>
    <submittedName>
        <fullName evidence="3">Pyrimidine-nucleoside phosphorylase</fullName>
        <ecNumber evidence="3">2.4.2.2</ecNumber>
    </submittedName>
</protein>
<dbReference type="AlphaFoldDB" id="A0A3B0QCW5"/>
<keyword evidence="1 3" id="KW-0808">Transferase</keyword>